<organism evidence="1 2">
    <name type="scientific">Puccinia striiformis f. sp. tritici</name>
    <dbReference type="NCBI Taxonomy" id="168172"/>
    <lineage>
        <taxon>Eukaryota</taxon>
        <taxon>Fungi</taxon>
        <taxon>Dikarya</taxon>
        <taxon>Basidiomycota</taxon>
        <taxon>Pucciniomycotina</taxon>
        <taxon>Pucciniomycetes</taxon>
        <taxon>Pucciniales</taxon>
        <taxon>Pucciniaceae</taxon>
        <taxon>Puccinia</taxon>
    </lineage>
</organism>
<gene>
    <name evidence="1" type="ORF">MJO28_001592</name>
</gene>
<dbReference type="EMBL" id="CM045866">
    <property type="protein sequence ID" value="KAI7961103.1"/>
    <property type="molecule type" value="Genomic_DNA"/>
</dbReference>
<proteinExistence type="predicted"/>
<reference evidence="2" key="2">
    <citation type="journal article" date="2018" name="Mol. Plant Microbe Interact.">
        <title>Genome sequence resources for the wheat stripe rust pathogen (Puccinia striiformis f. sp. tritici) and the barley stripe rust pathogen (Puccinia striiformis f. sp. hordei).</title>
        <authorList>
            <person name="Xia C."/>
            <person name="Wang M."/>
            <person name="Yin C."/>
            <person name="Cornejo O.E."/>
            <person name="Hulbert S.H."/>
            <person name="Chen X."/>
        </authorList>
    </citation>
    <scope>NUCLEOTIDE SEQUENCE [LARGE SCALE GENOMIC DNA]</scope>
    <source>
        <strain evidence="2">93-210</strain>
    </source>
</reference>
<dbReference type="Proteomes" id="UP001060170">
    <property type="component" value="Chromosome 2"/>
</dbReference>
<evidence type="ECO:0000313" key="1">
    <source>
        <dbReference type="EMBL" id="KAI7961103.1"/>
    </source>
</evidence>
<protein>
    <submittedName>
        <fullName evidence="1">Uncharacterized protein</fullName>
    </submittedName>
</protein>
<reference evidence="1 2" key="3">
    <citation type="journal article" date="2022" name="Microbiol. Spectr.">
        <title>Folding features and dynamics of 3D genome architecture in plant fungal pathogens.</title>
        <authorList>
            <person name="Xia C."/>
        </authorList>
    </citation>
    <scope>NUCLEOTIDE SEQUENCE [LARGE SCALE GENOMIC DNA]</scope>
    <source>
        <strain evidence="1 2">93-210</strain>
    </source>
</reference>
<keyword evidence="2" id="KW-1185">Reference proteome</keyword>
<comment type="caution">
    <text evidence="1">The sequence shown here is derived from an EMBL/GenBank/DDBJ whole genome shotgun (WGS) entry which is preliminary data.</text>
</comment>
<evidence type="ECO:0000313" key="2">
    <source>
        <dbReference type="Proteomes" id="UP001060170"/>
    </source>
</evidence>
<accession>A0ACC0EXG1</accession>
<reference evidence="2" key="1">
    <citation type="journal article" date="2018" name="BMC Genomics">
        <title>Genomic insights into host adaptation between the wheat stripe rust pathogen (Puccinia striiformis f. sp. tritici) and the barley stripe rust pathogen (Puccinia striiformis f. sp. hordei).</title>
        <authorList>
            <person name="Xia C."/>
            <person name="Wang M."/>
            <person name="Yin C."/>
            <person name="Cornejo O.E."/>
            <person name="Hulbert S.H."/>
            <person name="Chen X."/>
        </authorList>
    </citation>
    <scope>NUCLEOTIDE SEQUENCE [LARGE SCALE GENOMIC DNA]</scope>
    <source>
        <strain evidence="2">93-210</strain>
    </source>
</reference>
<sequence>MVISAARLSKFWSQEDHTSKKISYIDNLLVFAPTARWPFQFIPQGSFPPDRNNCSPPPYQSTQASLRIKSSGLSQITHWMQLPNVVVFEDGKVSFFVGTILMTAILGANLGLFIRYWQCHKYHPLLLNISVSALVVVATAYVSMSQYAMWIWFIDPLNVESGYALWPYAISPLLSGALIWSVSATTSRSLATMSNNILGCSNNPGSSVSPPFLTPIRLLGAKAIKKKTSPVKADQSLPKLYALSDQRFRVITVLLICLTFAQLVLCAEVNYLMLTQPLEQLLQLMQCRTMEILGIRADSFTSTRTSGPYVFPIWLTFVSLANSILNMLLFQVLNRLKFRFEMSTNLWEFFLDITKRYDATLGSQELLLAQYNRFIILAPQTHLIAGLLCQLDMALFMLKKLRINPLINPSASTQN</sequence>
<name>A0ACC0EXG1_9BASI</name>